<protein>
    <submittedName>
        <fullName evidence="1">Uncharacterized protein</fullName>
    </submittedName>
</protein>
<dbReference type="Proteomes" id="UP000828251">
    <property type="component" value="Unassembled WGS sequence"/>
</dbReference>
<evidence type="ECO:0000313" key="2">
    <source>
        <dbReference type="Proteomes" id="UP000828251"/>
    </source>
</evidence>
<dbReference type="AlphaFoldDB" id="A0A9D3ZRL0"/>
<gene>
    <name evidence="1" type="ORF">J1N35_028938</name>
</gene>
<keyword evidence="2" id="KW-1185">Reference proteome</keyword>
<dbReference type="EMBL" id="JAIQCV010000009">
    <property type="protein sequence ID" value="KAH1063951.1"/>
    <property type="molecule type" value="Genomic_DNA"/>
</dbReference>
<name>A0A9D3ZRL0_9ROSI</name>
<reference evidence="1 2" key="1">
    <citation type="journal article" date="2021" name="Plant Biotechnol. J.">
        <title>Multi-omics assisted identification of the key and species-specific regulatory components of drought-tolerant mechanisms in Gossypium stocksii.</title>
        <authorList>
            <person name="Yu D."/>
            <person name="Ke L."/>
            <person name="Zhang D."/>
            <person name="Wu Y."/>
            <person name="Sun Y."/>
            <person name="Mei J."/>
            <person name="Sun J."/>
            <person name="Sun Y."/>
        </authorList>
    </citation>
    <scope>NUCLEOTIDE SEQUENCE [LARGE SCALE GENOMIC DNA]</scope>
    <source>
        <strain evidence="2">cv. E1</strain>
        <tissue evidence="1">Leaf</tissue>
    </source>
</reference>
<comment type="caution">
    <text evidence="1">The sequence shown here is derived from an EMBL/GenBank/DDBJ whole genome shotgun (WGS) entry which is preliminary data.</text>
</comment>
<evidence type="ECO:0000313" key="1">
    <source>
        <dbReference type="EMBL" id="KAH1063951.1"/>
    </source>
</evidence>
<accession>A0A9D3ZRL0</accession>
<sequence>MVCHRRGKGPVNLEREFAPLALLSHLETQTESATLDDLTSIAPPLLKEPTPSLIYSVPLSSPLGSMPIPSSFNEISTIFSWRNHTNSSQSHFSPNEVN</sequence>
<proteinExistence type="predicted"/>
<dbReference type="OrthoDB" id="10586783at2759"/>
<organism evidence="1 2">
    <name type="scientific">Gossypium stocksii</name>
    <dbReference type="NCBI Taxonomy" id="47602"/>
    <lineage>
        <taxon>Eukaryota</taxon>
        <taxon>Viridiplantae</taxon>
        <taxon>Streptophyta</taxon>
        <taxon>Embryophyta</taxon>
        <taxon>Tracheophyta</taxon>
        <taxon>Spermatophyta</taxon>
        <taxon>Magnoliopsida</taxon>
        <taxon>eudicotyledons</taxon>
        <taxon>Gunneridae</taxon>
        <taxon>Pentapetalae</taxon>
        <taxon>rosids</taxon>
        <taxon>malvids</taxon>
        <taxon>Malvales</taxon>
        <taxon>Malvaceae</taxon>
        <taxon>Malvoideae</taxon>
        <taxon>Gossypium</taxon>
    </lineage>
</organism>